<evidence type="ECO:0000313" key="2">
    <source>
        <dbReference type="EMBL" id="KAE9627387.1"/>
    </source>
</evidence>
<dbReference type="Pfam" id="PF00852">
    <property type="entry name" value="Glyco_transf_10"/>
    <property type="match status" value="1"/>
</dbReference>
<sequence>MHNQIKAHVFTDVPEVMFLKQAPGQNPVVGDVSLTFGLDIPDDTDVLIVFNRASFSVETTLPKARTVFVAAEPDVIHPYSRRFLNQFGLVLTTTPKPLNTEKWQRSTCWYWFAGVNFSTTGDAPPLRDHDWFSALEMPPKVDKISIVTSTKSHTEYHRKRLRFVETLIEKIPEHLEIYGRGFQSIDDKADAMLPCQYHLAIENGDGPHSWTEKLVDPWLCWAFPFYAGCDNVQDYFPRESFDYLNLEQPEQEAERMIRDIQNGRWKTALPAITQARQRVLDQHNLMILIGELATAAAQAPSPVQSSKNRRYIWSERSLLPEKGCRGSLPEWAFRNAILMFDPKAELKTVALRRWRDKRRSDRRAEKLAKREGSR</sequence>
<evidence type="ECO:0000259" key="1">
    <source>
        <dbReference type="Pfam" id="PF00852"/>
    </source>
</evidence>
<feature type="domain" description="Fucosyltransferase C-terminal" evidence="1">
    <location>
        <begin position="143"/>
        <end position="241"/>
    </location>
</feature>
<proteinExistence type="predicted"/>
<comment type="caution">
    <text evidence="2">The sequence shown here is derived from an EMBL/GenBank/DDBJ whole genome shotgun (WGS) entry which is preliminary data.</text>
</comment>
<reference evidence="2 3" key="1">
    <citation type="submission" date="2019-12" db="EMBL/GenBank/DDBJ databases">
        <authorList>
            <person name="Zhang Y.-J."/>
        </authorList>
    </citation>
    <scope>NUCLEOTIDE SEQUENCE [LARGE SCALE GENOMIC DNA]</scope>
    <source>
        <strain evidence="2 3">H18S-6</strain>
    </source>
</reference>
<protein>
    <recommendedName>
        <fullName evidence="1">Fucosyltransferase C-terminal domain-containing protein</fullName>
    </recommendedName>
</protein>
<dbReference type="InterPro" id="IPR038577">
    <property type="entry name" value="GT10-like_C_sf"/>
</dbReference>
<accession>A0A6A4REV2</accession>
<dbReference type="AlphaFoldDB" id="A0A6A4REV2"/>
<dbReference type="SUPFAM" id="SSF53756">
    <property type="entry name" value="UDP-Glycosyltransferase/glycogen phosphorylase"/>
    <property type="match status" value="1"/>
</dbReference>
<name>A0A6A4REV2_9RHOB</name>
<dbReference type="Proteomes" id="UP000441586">
    <property type="component" value="Unassembled WGS sequence"/>
</dbReference>
<evidence type="ECO:0000313" key="3">
    <source>
        <dbReference type="Proteomes" id="UP000441586"/>
    </source>
</evidence>
<dbReference type="Gene3D" id="3.40.50.11660">
    <property type="entry name" value="Glycosyl transferase family 10, C-terminal domain"/>
    <property type="match status" value="1"/>
</dbReference>
<gene>
    <name evidence="2" type="ORF">GP644_19670</name>
</gene>
<dbReference type="EMBL" id="WSFO01000013">
    <property type="protein sequence ID" value="KAE9627387.1"/>
    <property type="molecule type" value="Genomic_DNA"/>
</dbReference>
<dbReference type="InterPro" id="IPR055270">
    <property type="entry name" value="Glyco_tran_10_C"/>
</dbReference>
<dbReference type="RefSeq" id="WP_158981220.1">
    <property type="nucleotide sequence ID" value="NZ_WSFO01000013.1"/>
</dbReference>
<organism evidence="2 3">
    <name type="scientific">Parasedimentitalea maritima</name>
    <dbReference type="NCBI Taxonomy" id="2578117"/>
    <lineage>
        <taxon>Bacteria</taxon>
        <taxon>Pseudomonadati</taxon>
        <taxon>Pseudomonadota</taxon>
        <taxon>Alphaproteobacteria</taxon>
        <taxon>Rhodobacterales</taxon>
        <taxon>Paracoccaceae</taxon>
        <taxon>Parasedimentitalea</taxon>
    </lineage>
</organism>